<accession>A0A379MMD5</accession>
<proteinExistence type="inferred from homology"/>
<dbReference type="Proteomes" id="UP000255233">
    <property type="component" value="Unassembled WGS sequence"/>
</dbReference>
<feature type="transmembrane region" description="Helical" evidence="9">
    <location>
        <begin position="492"/>
        <end position="510"/>
    </location>
</feature>
<evidence type="ECO:0000259" key="10">
    <source>
        <dbReference type="PROSITE" id="PS50263"/>
    </source>
</evidence>
<dbReference type="Pfam" id="PF20154">
    <property type="entry name" value="LNT_N"/>
    <property type="match status" value="1"/>
</dbReference>
<evidence type="ECO:0000313" key="12">
    <source>
        <dbReference type="Proteomes" id="UP000255233"/>
    </source>
</evidence>
<feature type="domain" description="CN hydrolase" evidence="10">
    <location>
        <begin position="205"/>
        <end position="479"/>
    </location>
</feature>
<name>A0A379MMD5_9BACT</name>
<dbReference type="EC" id="2.3.1.269" evidence="9"/>
<dbReference type="GO" id="GO:0016410">
    <property type="term" value="F:N-acyltransferase activity"/>
    <property type="evidence" value="ECO:0007669"/>
    <property type="project" value="UniProtKB-UniRule"/>
</dbReference>
<keyword evidence="8 9" id="KW-0012">Acyltransferase</keyword>
<dbReference type="CDD" id="cd07571">
    <property type="entry name" value="ALP_N-acyl_transferase"/>
    <property type="match status" value="1"/>
</dbReference>
<dbReference type="HAMAP" id="MF_01148">
    <property type="entry name" value="Lnt"/>
    <property type="match status" value="1"/>
</dbReference>
<keyword evidence="5 9" id="KW-0812">Transmembrane</keyword>
<evidence type="ECO:0000256" key="6">
    <source>
        <dbReference type="ARBA" id="ARBA00022989"/>
    </source>
</evidence>
<dbReference type="EMBL" id="UGVL01000001">
    <property type="protein sequence ID" value="SUE32894.1"/>
    <property type="molecule type" value="Genomic_DNA"/>
</dbReference>
<dbReference type="SUPFAM" id="SSF56317">
    <property type="entry name" value="Carbon-nitrogen hydrolase"/>
    <property type="match status" value="1"/>
</dbReference>
<gene>
    <name evidence="9 11" type="primary">lnt</name>
    <name evidence="11" type="ORF">NCTC11190_00076</name>
</gene>
<comment type="catalytic activity">
    <reaction evidence="9">
        <text>N-terminal S-1,2-diacyl-sn-glyceryl-L-cysteinyl-[lipoprotein] + a glycerophospholipid = N-acyl-S-1,2-diacyl-sn-glyceryl-L-cysteinyl-[lipoprotein] + a 2-acyl-sn-glycero-3-phospholipid + H(+)</text>
        <dbReference type="Rhea" id="RHEA:48228"/>
        <dbReference type="Rhea" id="RHEA-COMP:14681"/>
        <dbReference type="Rhea" id="RHEA-COMP:14684"/>
        <dbReference type="ChEBI" id="CHEBI:15378"/>
        <dbReference type="ChEBI" id="CHEBI:136912"/>
        <dbReference type="ChEBI" id="CHEBI:140656"/>
        <dbReference type="ChEBI" id="CHEBI:140657"/>
        <dbReference type="ChEBI" id="CHEBI:140660"/>
        <dbReference type="EC" id="2.3.1.269"/>
    </reaction>
</comment>
<keyword evidence="12" id="KW-1185">Reference proteome</keyword>
<dbReference type="AlphaFoldDB" id="A0A379MMD5"/>
<evidence type="ECO:0000256" key="8">
    <source>
        <dbReference type="ARBA" id="ARBA00023315"/>
    </source>
</evidence>
<evidence type="ECO:0000256" key="2">
    <source>
        <dbReference type="ARBA" id="ARBA00010065"/>
    </source>
</evidence>
<evidence type="ECO:0000256" key="4">
    <source>
        <dbReference type="ARBA" id="ARBA00022679"/>
    </source>
</evidence>
<reference evidence="11 12" key="1">
    <citation type="submission" date="2018-06" db="EMBL/GenBank/DDBJ databases">
        <authorList>
            <consortium name="Pathogen Informatics"/>
            <person name="Doyle S."/>
        </authorList>
    </citation>
    <scope>NUCLEOTIDE SEQUENCE [LARGE SCALE GENOMIC DNA]</scope>
    <source>
        <strain evidence="11 12">NCTC11190</strain>
    </source>
</reference>
<dbReference type="Pfam" id="PF00795">
    <property type="entry name" value="CN_hydrolase"/>
    <property type="match status" value="1"/>
</dbReference>
<organism evidence="11 12">
    <name type="scientific">Rikenella microfusus</name>
    <dbReference type="NCBI Taxonomy" id="28139"/>
    <lineage>
        <taxon>Bacteria</taxon>
        <taxon>Pseudomonadati</taxon>
        <taxon>Bacteroidota</taxon>
        <taxon>Bacteroidia</taxon>
        <taxon>Bacteroidales</taxon>
        <taxon>Rikenellaceae</taxon>
        <taxon>Rikenella</taxon>
    </lineage>
</organism>
<feature type="transmembrane region" description="Helical" evidence="9">
    <location>
        <begin position="140"/>
        <end position="165"/>
    </location>
</feature>
<comment type="subcellular location">
    <subcellularLocation>
        <location evidence="1 9">Cell membrane</location>
        <topology evidence="1 9">Multi-pass membrane protein</topology>
    </subcellularLocation>
</comment>
<dbReference type="InterPro" id="IPR045378">
    <property type="entry name" value="LNT_N"/>
</dbReference>
<dbReference type="STRING" id="880526.GCA_000427365_01362"/>
<sequence>MIKKLLLTLLSALLFALPWWGAGGWSLFFAFVPLLVLGDMRPRFYWAWAALAFTLWNIGTTWWVGIATPVATFGIPIGSLFFTLLPFLIFHWFRFRAPRPVGWALFVTLWIAFEALFMNNEISFPWLTLGYGFADTPRLVQWYELTGSFGGSLWVLVGNILFYLLWKNRRERPWRAALPAILWIVVPVGASLIRYATYEERGNPVEVAVVQPNIDPYDEKFDGMTAAQQRDRILGLAAQAPRNADFILTPETAFDGDFWVNDLNRNAEIDTLRRFMGRFPDATLIAGATTFLRYDDGMPHRRWTRTDPLWGVSYDVYNSALGITAGDPRVQVYHKSKLVVGAELFPYPKVFGMLKFLNIDLGGISGSLGMQERRTLMTNPEGIRAGVAICYESVYGEFFTEYVRRGAQVMFVITNDGWWGDTPGYRHHFSYARLRAVETRRAIARSANTGISGLIDQRGEVIDSVGWDERALLAGRINANDTLTPYVRGGDYIVRLSLLVLGLCLLYYVAWRFRKRSLLLEEE</sequence>
<comment type="function">
    <text evidence="9">Catalyzes the phospholipid dependent N-acylation of the N-terminal cysteine of apolipoprotein, the last step in lipoprotein maturation.</text>
</comment>
<dbReference type="OrthoDB" id="9804277at2"/>
<comment type="similarity">
    <text evidence="2 9">Belongs to the CN hydrolase family. Apolipoprotein N-acyltransferase subfamily.</text>
</comment>
<keyword evidence="3 9" id="KW-1003">Cell membrane</keyword>
<dbReference type="InterPro" id="IPR003010">
    <property type="entry name" value="C-N_Hydrolase"/>
</dbReference>
<keyword evidence="7 9" id="KW-0472">Membrane</keyword>
<dbReference type="GO" id="GO:0042158">
    <property type="term" value="P:lipoprotein biosynthetic process"/>
    <property type="evidence" value="ECO:0007669"/>
    <property type="project" value="UniProtKB-UniRule"/>
</dbReference>
<dbReference type="PANTHER" id="PTHR38686:SF1">
    <property type="entry name" value="APOLIPOPROTEIN N-ACYLTRANSFERASE"/>
    <property type="match status" value="1"/>
</dbReference>
<dbReference type="UniPathway" id="UPA00666"/>
<dbReference type="PANTHER" id="PTHR38686">
    <property type="entry name" value="APOLIPOPROTEIN N-ACYLTRANSFERASE"/>
    <property type="match status" value="1"/>
</dbReference>
<keyword evidence="6 9" id="KW-1133">Transmembrane helix</keyword>
<keyword evidence="11" id="KW-0449">Lipoprotein</keyword>
<evidence type="ECO:0000256" key="7">
    <source>
        <dbReference type="ARBA" id="ARBA00023136"/>
    </source>
</evidence>
<protein>
    <recommendedName>
        <fullName evidence="9">Apolipoprotein N-acyltransferase</fullName>
        <shortName evidence="9">ALP N-acyltransferase</shortName>
        <ecNumber evidence="9">2.3.1.269</ecNumber>
    </recommendedName>
</protein>
<evidence type="ECO:0000313" key="11">
    <source>
        <dbReference type="EMBL" id="SUE32894.1"/>
    </source>
</evidence>
<feature type="transmembrane region" description="Helical" evidence="9">
    <location>
        <begin position="101"/>
        <end position="120"/>
    </location>
</feature>
<dbReference type="InterPro" id="IPR036526">
    <property type="entry name" value="C-N_Hydrolase_sf"/>
</dbReference>
<keyword evidence="4 9" id="KW-0808">Transferase</keyword>
<dbReference type="RefSeq" id="WP_027291053.1">
    <property type="nucleotide sequence ID" value="NZ_CALVFX010000004.1"/>
</dbReference>
<dbReference type="Gene3D" id="3.60.110.10">
    <property type="entry name" value="Carbon-nitrogen hydrolase"/>
    <property type="match status" value="1"/>
</dbReference>
<comment type="pathway">
    <text evidence="9">Protein modification; lipoprotein biosynthesis (N-acyl transfer).</text>
</comment>
<feature type="transmembrane region" description="Helical" evidence="9">
    <location>
        <begin position="62"/>
        <end position="89"/>
    </location>
</feature>
<comment type="caution">
    <text evidence="9">Lacks conserved residue(s) required for the propagation of feature annotation.</text>
</comment>
<dbReference type="InterPro" id="IPR004563">
    <property type="entry name" value="Apolipo_AcylTrfase"/>
</dbReference>
<dbReference type="NCBIfam" id="TIGR00546">
    <property type="entry name" value="lnt"/>
    <property type="match status" value="1"/>
</dbReference>
<evidence type="ECO:0000256" key="9">
    <source>
        <dbReference type="HAMAP-Rule" id="MF_01148"/>
    </source>
</evidence>
<dbReference type="GO" id="GO:0005886">
    <property type="term" value="C:plasma membrane"/>
    <property type="evidence" value="ECO:0007669"/>
    <property type="project" value="UniProtKB-SubCell"/>
</dbReference>
<feature type="transmembrane region" description="Helical" evidence="9">
    <location>
        <begin position="177"/>
        <end position="196"/>
    </location>
</feature>
<evidence type="ECO:0000256" key="5">
    <source>
        <dbReference type="ARBA" id="ARBA00022692"/>
    </source>
</evidence>
<evidence type="ECO:0000256" key="1">
    <source>
        <dbReference type="ARBA" id="ARBA00004651"/>
    </source>
</evidence>
<evidence type="ECO:0000256" key="3">
    <source>
        <dbReference type="ARBA" id="ARBA00022475"/>
    </source>
</evidence>
<dbReference type="PROSITE" id="PS50263">
    <property type="entry name" value="CN_HYDROLASE"/>
    <property type="match status" value="1"/>
</dbReference>